<dbReference type="PANTHER" id="PTHR43581">
    <property type="entry name" value="ATP/GTP PHOSPHATASE"/>
    <property type="match status" value="1"/>
</dbReference>
<evidence type="ECO:0000313" key="3">
    <source>
        <dbReference type="EMBL" id="RXJ73355.1"/>
    </source>
</evidence>
<comment type="caution">
    <text evidence="3">The sequence shown here is derived from an EMBL/GenBank/DDBJ whole genome shotgun (WGS) entry which is preliminary data.</text>
</comment>
<name>A0A4Q0YRR9_9GAMM</name>
<evidence type="ECO:0000313" key="4">
    <source>
        <dbReference type="Proteomes" id="UP000290287"/>
    </source>
</evidence>
<dbReference type="InterPro" id="IPR034139">
    <property type="entry name" value="TOPRIM_OLD"/>
</dbReference>
<sequence>MELIKSIIHNFRSIKDAEFEINPYTLVVGENNSGKTNLLSVLRVFYEDGGLKFDTKRDFPKFDTDDNESWIELHFLTTDEEQETLKDSYKSSDKILKVRRYLASESGKVKARQSNIYAYEGGELSESLFYGAANISSSKLGSVIYIPAVSKVEDTLKTTGPSPFRDLINLVMKKSVSASDSFTNLNSAFEKFNRAFKTEESSGLSIDSVKTDINTELSQWGVALDIEVSPINPDDIVKNLLKPHIEDQKLDGKRVDIASFGQGLQRHLIFTLIKMSAKYHTPNKSAKKDFNPDYTLILFEEPEAFLHPSQQDVLYRNLIELTKDQDQQVIISTHSAQFVSKSVDTLPSICKLHRTEKETKAYQVTTEKLEEILSNNLVAARLSGEDQDAGFDEDIRMSDEAIKYFLWLDSERSSLFFARHVLLCEGASEKTYLDYLADSNWKFLREHRVYILDCVGKFNIHRFIHLLTELGIPHSVMFDGDNDNKGRIDHQMWNKLIHDARTPITTGIHQFQSDLEGFLEIEKPDRTRNDLKPINIIKKHVGGEILEEKQQALKEIVLEITGV</sequence>
<accession>A0A4Q0YRR9</accession>
<dbReference type="CDD" id="cd01026">
    <property type="entry name" value="TOPRIM_OLD"/>
    <property type="match status" value="1"/>
</dbReference>
<gene>
    <name evidence="3" type="ORF">CS022_10295</name>
</gene>
<dbReference type="EMBL" id="PEIB01000010">
    <property type="protein sequence ID" value="RXJ73355.1"/>
    <property type="molecule type" value="Genomic_DNA"/>
</dbReference>
<dbReference type="AlphaFoldDB" id="A0A4Q0YRR9"/>
<keyword evidence="4" id="KW-1185">Reference proteome</keyword>
<dbReference type="InterPro" id="IPR051396">
    <property type="entry name" value="Bact_Antivir_Def_Nuclease"/>
</dbReference>
<dbReference type="GO" id="GO:0004519">
    <property type="term" value="F:endonuclease activity"/>
    <property type="evidence" value="ECO:0007669"/>
    <property type="project" value="UniProtKB-KW"/>
</dbReference>
<feature type="domain" description="Endonuclease GajA/Old nuclease/RecF-like AAA" evidence="1">
    <location>
        <begin position="1"/>
        <end position="339"/>
    </location>
</feature>
<feature type="domain" description="OLD protein-like TOPRIM" evidence="2">
    <location>
        <begin position="416"/>
        <end position="481"/>
    </location>
</feature>
<reference evidence="3 4" key="1">
    <citation type="submission" date="2017-10" db="EMBL/GenBank/DDBJ databases">
        <title>Nyctiphanis sp. nov., isolated from the stomach of the euphausiid Nyctiphanes simplex (Hansen, 1911) in the Gulf of California.</title>
        <authorList>
            <person name="Gomez-Gil B."/>
            <person name="Aguilar-Mendez M."/>
            <person name="Lopez-Cortes A."/>
            <person name="Gomez-Gutierrez J."/>
            <person name="Roque A."/>
            <person name="Lang E."/>
            <person name="Gonzalez-Castillo A."/>
        </authorList>
    </citation>
    <scope>NUCLEOTIDE SEQUENCE [LARGE SCALE GENOMIC DNA]</scope>
    <source>
        <strain evidence="3 4">CAIM 600</strain>
    </source>
</reference>
<dbReference type="RefSeq" id="WP_129122191.1">
    <property type="nucleotide sequence ID" value="NZ_PEIB01000010.1"/>
</dbReference>
<evidence type="ECO:0000259" key="2">
    <source>
        <dbReference type="Pfam" id="PF20469"/>
    </source>
</evidence>
<keyword evidence="3" id="KW-0255">Endonuclease</keyword>
<keyword evidence="3" id="KW-0378">Hydrolase</keyword>
<dbReference type="InterPro" id="IPR041685">
    <property type="entry name" value="AAA_GajA/Old/RecF-like"/>
</dbReference>
<dbReference type="Gene3D" id="3.40.50.300">
    <property type="entry name" value="P-loop containing nucleotide triphosphate hydrolases"/>
    <property type="match status" value="1"/>
</dbReference>
<keyword evidence="3" id="KW-0540">Nuclease</keyword>
<dbReference type="Pfam" id="PF20469">
    <property type="entry name" value="OLD-like_TOPRIM"/>
    <property type="match status" value="1"/>
</dbReference>
<dbReference type="InterPro" id="IPR027417">
    <property type="entry name" value="P-loop_NTPase"/>
</dbReference>
<dbReference type="OrthoDB" id="3322489at2"/>
<dbReference type="SUPFAM" id="SSF52540">
    <property type="entry name" value="P-loop containing nucleoside triphosphate hydrolases"/>
    <property type="match status" value="1"/>
</dbReference>
<evidence type="ECO:0000259" key="1">
    <source>
        <dbReference type="Pfam" id="PF13175"/>
    </source>
</evidence>
<dbReference type="Proteomes" id="UP000290287">
    <property type="component" value="Unassembled WGS sequence"/>
</dbReference>
<dbReference type="Pfam" id="PF13175">
    <property type="entry name" value="AAA_15"/>
    <property type="match status" value="1"/>
</dbReference>
<organism evidence="3 4">
    <name type="scientific">Veronia nyctiphanis</name>
    <dbReference type="NCBI Taxonomy" id="1278244"/>
    <lineage>
        <taxon>Bacteria</taxon>
        <taxon>Pseudomonadati</taxon>
        <taxon>Pseudomonadota</taxon>
        <taxon>Gammaproteobacteria</taxon>
        <taxon>Vibrionales</taxon>
        <taxon>Vibrionaceae</taxon>
        <taxon>Veronia</taxon>
    </lineage>
</organism>
<protein>
    <submittedName>
        <fullName evidence="3">ATP-dependent endonuclease</fullName>
    </submittedName>
</protein>
<dbReference type="PANTHER" id="PTHR43581:SF4">
    <property type="entry name" value="ATP_GTP PHOSPHATASE"/>
    <property type="match status" value="1"/>
</dbReference>
<proteinExistence type="predicted"/>